<dbReference type="InterPro" id="IPR011577">
    <property type="entry name" value="Cyt_b561_bac/Ni-Hgenase"/>
</dbReference>
<evidence type="ECO:0000256" key="4">
    <source>
        <dbReference type="ARBA" id="ARBA00022989"/>
    </source>
</evidence>
<accession>A0ABQ6A9T2</accession>
<dbReference type="Proteomes" id="UP001156641">
    <property type="component" value="Unassembled WGS sequence"/>
</dbReference>
<comment type="subcellular location">
    <subcellularLocation>
        <location evidence="1">Cell membrane</location>
        <topology evidence="1">Multi-pass membrane protein</topology>
    </subcellularLocation>
</comment>
<dbReference type="EMBL" id="BSOS01000090">
    <property type="protein sequence ID" value="GLR68507.1"/>
    <property type="molecule type" value="Genomic_DNA"/>
</dbReference>
<feature type="transmembrane region" description="Helical" evidence="6">
    <location>
        <begin position="12"/>
        <end position="32"/>
    </location>
</feature>
<feature type="transmembrane region" description="Helical" evidence="6">
    <location>
        <begin position="300"/>
        <end position="323"/>
    </location>
</feature>
<dbReference type="InterPro" id="IPR051542">
    <property type="entry name" value="Hydrogenase_cytochrome"/>
</dbReference>
<dbReference type="PANTHER" id="PTHR30485:SF1">
    <property type="entry name" value="CYTOCHROME YDHU-RELATED"/>
    <property type="match status" value="1"/>
</dbReference>
<keyword evidence="3 6" id="KW-0812">Transmembrane</keyword>
<evidence type="ECO:0000313" key="8">
    <source>
        <dbReference type="EMBL" id="GLR68507.1"/>
    </source>
</evidence>
<name>A0ABQ6A9T2_9PROT</name>
<keyword evidence="9" id="KW-1185">Reference proteome</keyword>
<proteinExistence type="predicted"/>
<evidence type="ECO:0000256" key="2">
    <source>
        <dbReference type="ARBA" id="ARBA00022475"/>
    </source>
</evidence>
<evidence type="ECO:0000313" key="9">
    <source>
        <dbReference type="Proteomes" id="UP001156641"/>
    </source>
</evidence>
<comment type="caution">
    <text evidence="8">The sequence shown here is derived from an EMBL/GenBank/DDBJ whole genome shotgun (WGS) entry which is preliminary data.</text>
</comment>
<keyword evidence="2" id="KW-1003">Cell membrane</keyword>
<sequence>MPLLDMPPGAIGFAFIASGFIASVFFAAGAMVSCDMLLLMLPGVIVLPPMALLLMELVLCASAAPELSSKAQTAAEKMRDFMGKSPDYMAGQAPARAVCPAMGNTGQCSLGINSMPGRNPAPGAACAGDETRGSVMAEKKPKRRVIHPWPLRLTHWLNALAIVMMIGSGWQIYDASPLFAFTFPPLITIGQWLGAAIAWHLAFMWLLAVNGLVYFIWSAASGHFAKFFPLSPRAVWRDFTAALSFKLPHETGVYNAVQKLLYLGVLFAGVVIVISGLAIWKPVQLWFFTDLCGGYVIARYVHFFAMTAIAGFFVVHLLLVAMVPKVLPPMITGGRIEP</sequence>
<evidence type="ECO:0000256" key="1">
    <source>
        <dbReference type="ARBA" id="ARBA00004651"/>
    </source>
</evidence>
<feature type="transmembrane region" description="Helical" evidence="6">
    <location>
        <begin position="38"/>
        <end position="60"/>
    </location>
</feature>
<feature type="domain" description="Cytochrome b561 bacterial/Ni-hydrogenase" evidence="7">
    <location>
        <begin position="147"/>
        <end position="333"/>
    </location>
</feature>
<gene>
    <name evidence="8" type="ORF">GCM10010909_31880</name>
</gene>
<protein>
    <recommendedName>
        <fullName evidence="7">Cytochrome b561 bacterial/Ni-hydrogenase domain-containing protein</fullName>
    </recommendedName>
</protein>
<evidence type="ECO:0000259" key="7">
    <source>
        <dbReference type="Pfam" id="PF01292"/>
    </source>
</evidence>
<dbReference type="InterPro" id="IPR016174">
    <property type="entry name" value="Di-haem_cyt_TM"/>
</dbReference>
<evidence type="ECO:0000256" key="5">
    <source>
        <dbReference type="ARBA" id="ARBA00023136"/>
    </source>
</evidence>
<dbReference type="PANTHER" id="PTHR30485">
    <property type="entry name" value="NI/FE-HYDROGENASE 1 B-TYPE CYTOCHROME SUBUNIT"/>
    <property type="match status" value="1"/>
</dbReference>
<feature type="transmembrane region" description="Helical" evidence="6">
    <location>
        <begin position="193"/>
        <end position="217"/>
    </location>
</feature>
<feature type="transmembrane region" description="Helical" evidence="6">
    <location>
        <begin position="260"/>
        <end position="280"/>
    </location>
</feature>
<keyword evidence="4 6" id="KW-1133">Transmembrane helix</keyword>
<organism evidence="8 9">
    <name type="scientific">Acidocella aquatica</name>
    <dbReference type="NCBI Taxonomy" id="1922313"/>
    <lineage>
        <taxon>Bacteria</taxon>
        <taxon>Pseudomonadati</taxon>
        <taxon>Pseudomonadota</taxon>
        <taxon>Alphaproteobacteria</taxon>
        <taxon>Acetobacterales</taxon>
        <taxon>Acidocellaceae</taxon>
        <taxon>Acidocella</taxon>
    </lineage>
</organism>
<dbReference type="Gene3D" id="1.20.950.20">
    <property type="entry name" value="Transmembrane di-heme cytochromes, Chain C"/>
    <property type="match status" value="1"/>
</dbReference>
<reference evidence="9" key="1">
    <citation type="journal article" date="2019" name="Int. J. Syst. Evol. Microbiol.">
        <title>The Global Catalogue of Microorganisms (GCM) 10K type strain sequencing project: providing services to taxonomists for standard genome sequencing and annotation.</title>
        <authorList>
            <consortium name="The Broad Institute Genomics Platform"/>
            <consortium name="The Broad Institute Genome Sequencing Center for Infectious Disease"/>
            <person name="Wu L."/>
            <person name="Ma J."/>
        </authorList>
    </citation>
    <scope>NUCLEOTIDE SEQUENCE [LARGE SCALE GENOMIC DNA]</scope>
    <source>
        <strain evidence="9">NBRC 112502</strain>
    </source>
</reference>
<evidence type="ECO:0000256" key="6">
    <source>
        <dbReference type="SAM" id="Phobius"/>
    </source>
</evidence>
<dbReference type="SUPFAM" id="SSF81342">
    <property type="entry name" value="Transmembrane di-heme cytochromes"/>
    <property type="match status" value="1"/>
</dbReference>
<keyword evidence="5 6" id="KW-0472">Membrane</keyword>
<evidence type="ECO:0000256" key="3">
    <source>
        <dbReference type="ARBA" id="ARBA00022692"/>
    </source>
</evidence>
<dbReference type="Pfam" id="PF01292">
    <property type="entry name" value="Ni_hydr_CYTB"/>
    <property type="match status" value="1"/>
</dbReference>
<feature type="transmembrane region" description="Helical" evidence="6">
    <location>
        <begin position="153"/>
        <end position="173"/>
    </location>
</feature>